<dbReference type="PANTHER" id="PTHR15140:SF52">
    <property type="entry name" value="LATE BLIGHT RESISTANCE PROTEIN HOMOLOG R1A-4"/>
    <property type="match status" value="1"/>
</dbReference>
<comment type="caution">
    <text evidence="1">The sequence shown here is derived from an EMBL/GenBank/DDBJ whole genome shotgun (WGS) entry which is preliminary data.</text>
</comment>
<gene>
    <name evidence="1" type="ORF">H5410_029575</name>
</gene>
<reference evidence="1 2" key="1">
    <citation type="submission" date="2020-09" db="EMBL/GenBank/DDBJ databases">
        <title>De no assembly of potato wild relative species, Solanum commersonii.</title>
        <authorList>
            <person name="Cho K."/>
        </authorList>
    </citation>
    <scope>NUCLEOTIDE SEQUENCE [LARGE SCALE GENOMIC DNA]</scope>
    <source>
        <strain evidence="1">LZ3.2</strain>
        <tissue evidence="1">Leaf</tissue>
    </source>
</reference>
<dbReference type="Proteomes" id="UP000824120">
    <property type="component" value="Chromosome 6"/>
</dbReference>
<name>A0A9J5YDM3_SOLCO</name>
<dbReference type="AlphaFoldDB" id="A0A9J5YDM3"/>
<sequence length="188" mass="21009">MGEEDTFENLKYLELDQLTLSKWEVAEESFPALEKLELEGCRKLMEIPPKIPASQTCENSQHGGIQVHKESAIDKHLELKAATLILITNILPTVASFLKVATLSPLSIGWMRIEVKFEQSPDGGSNSKVLDYIEDISIEEMANYCKDLTLKSIIREFPYVQELNVSLTERGLVAISAGSTRFYTSAAK</sequence>
<dbReference type="OrthoDB" id="1301295at2759"/>
<accession>A0A9J5YDM3</accession>
<protein>
    <submittedName>
        <fullName evidence="1">Uncharacterized protein</fullName>
    </submittedName>
</protein>
<dbReference type="PANTHER" id="PTHR15140">
    <property type="entry name" value="TUBULIN-SPECIFIC CHAPERONE E"/>
    <property type="match status" value="1"/>
</dbReference>
<evidence type="ECO:0000313" key="1">
    <source>
        <dbReference type="EMBL" id="KAG5598205.1"/>
    </source>
</evidence>
<evidence type="ECO:0000313" key="2">
    <source>
        <dbReference type="Proteomes" id="UP000824120"/>
    </source>
</evidence>
<proteinExistence type="predicted"/>
<dbReference type="EMBL" id="JACXVP010000006">
    <property type="protein sequence ID" value="KAG5598205.1"/>
    <property type="molecule type" value="Genomic_DNA"/>
</dbReference>
<organism evidence="1 2">
    <name type="scientific">Solanum commersonii</name>
    <name type="common">Commerson's wild potato</name>
    <name type="synonym">Commerson's nightshade</name>
    <dbReference type="NCBI Taxonomy" id="4109"/>
    <lineage>
        <taxon>Eukaryota</taxon>
        <taxon>Viridiplantae</taxon>
        <taxon>Streptophyta</taxon>
        <taxon>Embryophyta</taxon>
        <taxon>Tracheophyta</taxon>
        <taxon>Spermatophyta</taxon>
        <taxon>Magnoliopsida</taxon>
        <taxon>eudicotyledons</taxon>
        <taxon>Gunneridae</taxon>
        <taxon>Pentapetalae</taxon>
        <taxon>asterids</taxon>
        <taxon>lamiids</taxon>
        <taxon>Solanales</taxon>
        <taxon>Solanaceae</taxon>
        <taxon>Solanoideae</taxon>
        <taxon>Solaneae</taxon>
        <taxon>Solanum</taxon>
    </lineage>
</organism>
<keyword evidence="2" id="KW-1185">Reference proteome</keyword>